<comment type="caution">
    <text evidence="1">The sequence shown here is derived from an EMBL/GenBank/DDBJ whole genome shotgun (WGS) entry which is preliminary data.</text>
</comment>
<gene>
    <name evidence="1" type="ORF">VP01_13859g1</name>
</gene>
<dbReference type="PANTHER" id="PTHR46564">
    <property type="entry name" value="TRANSPOSASE"/>
    <property type="match status" value="1"/>
</dbReference>
<accession>A0A0L6VLA1</accession>
<feature type="non-terminal residue" evidence="1">
    <location>
        <position position="1"/>
    </location>
</feature>
<keyword evidence="2" id="KW-1185">Reference proteome</keyword>
<dbReference type="EMBL" id="LAVV01004286">
    <property type="protein sequence ID" value="KNZ61556.1"/>
    <property type="molecule type" value="Genomic_DNA"/>
</dbReference>
<reference evidence="1 2" key="1">
    <citation type="submission" date="2015-08" db="EMBL/GenBank/DDBJ databases">
        <title>Next Generation Sequencing and Analysis of the Genome of Puccinia sorghi L Schw, the Causal Agent of Maize Common Rust.</title>
        <authorList>
            <person name="Rochi L."/>
            <person name="Burguener G."/>
            <person name="Darino M."/>
            <person name="Turjanski A."/>
            <person name="Kreff E."/>
            <person name="Dieguez M.J."/>
            <person name="Sacco F."/>
        </authorList>
    </citation>
    <scope>NUCLEOTIDE SEQUENCE [LARGE SCALE GENOMIC DNA]</scope>
    <source>
        <strain evidence="1 2">RO10H11247</strain>
    </source>
</reference>
<organism evidence="1 2">
    <name type="scientific">Puccinia sorghi</name>
    <dbReference type="NCBI Taxonomy" id="27349"/>
    <lineage>
        <taxon>Eukaryota</taxon>
        <taxon>Fungi</taxon>
        <taxon>Dikarya</taxon>
        <taxon>Basidiomycota</taxon>
        <taxon>Pucciniomycotina</taxon>
        <taxon>Pucciniomycetes</taxon>
        <taxon>Pucciniales</taxon>
        <taxon>Pucciniaceae</taxon>
        <taxon>Puccinia</taxon>
    </lineage>
</organism>
<name>A0A0L6VLA1_9BASI</name>
<evidence type="ECO:0000313" key="1">
    <source>
        <dbReference type="EMBL" id="KNZ61556.1"/>
    </source>
</evidence>
<sequence>LGVTVSRKSFSCWSKLYHETQWVVCDPEEYIVQGQNSLLSAKDCKFMFELACTVWYC</sequence>
<dbReference type="PANTHER" id="PTHR46564:SF1">
    <property type="entry name" value="TRANSPOSASE"/>
    <property type="match status" value="1"/>
</dbReference>
<dbReference type="Proteomes" id="UP000037035">
    <property type="component" value="Unassembled WGS sequence"/>
</dbReference>
<proteinExistence type="predicted"/>
<dbReference type="VEuPathDB" id="FungiDB:VP01_13859g1"/>
<protein>
    <submittedName>
        <fullName evidence="1">Uncharacterized protein</fullName>
    </submittedName>
</protein>
<dbReference type="AlphaFoldDB" id="A0A0L6VLA1"/>
<evidence type="ECO:0000313" key="2">
    <source>
        <dbReference type="Proteomes" id="UP000037035"/>
    </source>
</evidence>